<dbReference type="InterPro" id="IPR027417">
    <property type="entry name" value="P-loop_NTPase"/>
</dbReference>
<dbReference type="PANTHER" id="PTHR43384:SF14">
    <property type="entry name" value="ESX-1 SECRETION-ASSOCIATED PROTEIN ESPI"/>
    <property type="match status" value="1"/>
</dbReference>
<dbReference type="GO" id="GO:0016887">
    <property type="term" value="F:ATP hydrolysis activity"/>
    <property type="evidence" value="ECO:0007669"/>
    <property type="project" value="TreeGrafter"/>
</dbReference>
<accession>A0A652YLD6</accession>
<keyword evidence="3" id="KW-0282">Flagellum</keyword>
<dbReference type="Pfam" id="PF13614">
    <property type="entry name" value="AAA_31"/>
    <property type="match status" value="1"/>
</dbReference>
<evidence type="ECO:0000313" key="3">
    <source>
        <dbReference type="EMBL" id="TYQ02433.1"/>
    </source>
</evidence>
<protein>
    <submittedName>
        <fullName evidence="3">MinD-like ATPase involved in chromosome partitioning or flagellar assembly</fullName>
    </submittedName>
</protein>
<evidence type="ECO:0000259" key="2">
    <source>
        <dbReference type="Pfam" id="PF13614"/>
    </source>
</evidence>
<dbReference type="AlphaFoldDB" id="A0A652YLD6"/>
<comment type="caution">
    <text evidence="3">The sequence shown here is derived from an EMBL/GenBank/DDBJ whole genome shotgun (WGS) entry which is preliminary data.</text>
</comment>
<dbReference type="EMBL" id="VNIQ01000006">
    <property type="protein sequence ID" value="TYQ02433.1"/>
    <property type="molecule type" value="Genomic_DNA"/>
</dbReference>
<organism evidence="3">
    <name type="scientific">Nocardia globerula</name>
    <dbReference type="NCBI Taxonomy" id="1818"/>
    <lineage>
        <taxon>Bacteria</taxon>
        <taxon>Bacillati</taxon>
        <taxon>Actinomycetota</taxon>
        <taxon>Actinomycetes</taxon>
        <taxon>Mycobacteriales</taxon>
        <taxon>Nocardiaceae</taxon>
        <taxon>Nocardia</taxon>
    </lineage>
</organism>
<name>A0A652YLD6_NOCGL</name>
<keyword evidence="3" id="KW-0966">Cell projection</keyword>
<dbReference type="Gene3D" id="3.40.50.300">
    <property type="entry name" value="P-loop containing nucleotide triphosphate hydrolases"/>
    <property type="match status" value="1"/>
</dbReference>
<feature type="region of interest" description="Disordered" evidence="1">
    <location>
        <begin position="44"/>
        <end position="78"/>
    </location>
</feature>
<sequence length="393" mass="42746">MHSDNNGSNGGFKQNGSGTADTDDLLSGSDDTYANSVRTVTFTPQFDLPQSDEVPVKPLPSQRMRQVRRDEPADFRTSTPQAMTSVDDLDIIKRAKRPPEHGFGALLFKLSGGRINTGQSAVELEHQALVRRANRTVRGVYKIAFISLKGGVGKTTAAKTVGSTFASIRGDRIVAIDANPDLGTLADREHREHHLTVRDLLADSNIRTYSDVRYYTSQGDSRLEILASEADPETSESFNEQDYLDTLRILEVHYNILITDCGTGIMHSAMYGILDEADALVVVSPTAQDGARSAAATLSWLTKHGYGDLVSRSVVAINATRPGSSSLDLDQLEEVFSQRGVRAVCTLPYDDHLGEGGPIDLKLLNKRTARAYLELVAAIADGFPDSQGRHASR</sequence>
<dbReference type="InterPro" id="IPR050625">
    <property type="entry name" value="ParA/MinD_ATPase"/>
</dbReference>
<proteinExistence type="predicted"/>
<dbReference type="PANTHER" id="PTHR43384">
    <property type="entry name" value="SEPTUM SITE-DETERMINING PROTEIN MIND HOMOLOG, CHLOROPLASTIC-RELATED"/>
    <property type="match status" value="1"/>
</dbReference>
<dbReference type="GO" id="GO:0051782">
    <property type="term" value="P:negative regulation of cell division"/>
    <property type="evidence" value="ECO:0007669"/>
    <property type="project" value="TreeGrafter"/>
</dbReference>
<dbReference type="SUPFAM" id="SSF52540">
    <property type="entry name" value="P-loop containing nucleoside triphosphate hydrolases"/>
    <property type="match status" value="1"/>
</dbReference>
<dbReference type="GO" id="GO:0009898">
    <property type="term" value="C:cytoplasmic side of plasma membrane"/>
    <property type="evidence" value="ECO:0007669"/>
    <property type="project" value="TreeGrafter"/>
</dbReference>
<dbReference type="GO" id="GO:0005524">
    <property type="term" value="F:ATP binding"/>
    <property type="evidence" value="ECO:0007669"/>
    <property type="project" value="TreeGrafter"/>
</dbReference>
<dbReference type="GO" id="GO:0005829">
    <property type="term" value="C:cytosol"/>
    <property type="evidence" value="ECO:0007669"/>
    <property type="project" value="TreeGrafter"/>
</dbReference>
<reference evidence="3" key="1">
    <citation type="submission" date="2019-07" db="EMBL/GenBank/DDBJ databases">
        <title>Genomic Encyclopedia of Type Strains, Phase IV (KMG-IV): sequencing the most valuable type-strain genomes for metagenomic binning, comparative biology and taxonomic classification.</title>
        <authorList>
            <person name="Goeker M."/>
        </authorList>
    </citation>
    <scope>NUCLEOTIDE SEQUENCE</scope>
    <source>
        <strain evidence="3">DSM 44596</strain>
    </source>
</reference>
<feature type="domain" description="AAA" evidence="2">
    <location>
        <begin position="142"/>
        <end position="286"/>
    </location>
</feature>
<dbReference type="InterPro" id="IPR025669">
    <property type="entry name" value="AAA_dom"/>
</dbReference>
<evidence type="ECO:0000256" key="1">
    <source>
        <dbReference type="SAM" id="MobiDB-lite"/>
    </source>
</evidence>
<feature type="compositionally biased region" description="Polar residues" evidence="1">
    <location>
        <begin position="1"/>
        <end position="20"/>
    </location>
</feature>
<keyword evidence="3" id="KW-0969">Cilium</keyword>
<gene>
    <name evidence="3" type="ORF">FNL38_106253</name>
</gene>
<feature type="region of interest" description="Disordered" evidence="1">
    <location>
        <begin position="1"/>
        <end position="31"/>
    </location>
</feature>